<feature type="transmembrane region" description="Helical" evidence="1">
    <location>
        <begin position="243"/>
        <end position="263"/>
    </location>
</feature>
<feature type="transmembrane region" description="Helical" evidence="1">
    <location>
        <begin position="167"/>
        <end position="193"/>
    </location>
</feature>
<dbReference type="PANTHER" id="PTHR43471:SF1">
    <property type="entry name" value="ABC TRANSPORTER PERMEASE PROTEIN NOSY-RELATED"/>
    <property type="match status" value="1"/>
</dbReference>
<gene>
    <name evidence="2" type="ORF">CIG75_18635</name>
</gene>
<dbReference type="Proteomes" id="UP000214688">
    <property type="component" value="Chromosome"/>
</dbReference>
<dbReference type="KEGG" id="tab:CIG75_18635"/>
<proteinExistence type="predicted"/>
<keyword evidence="1" id="KW-0472">Membrane</keyword>
<feature type="transmembrane region" description="Helical" evidence="1">
    <location>
        <begin position="58"/>
        <end position="77"/>
    </location>
</feature>
<feature type="transmembrane region" description="Helical" evidence="1">
    <location>
        <begin position="138"/>
        <end position="160"/>
    </location>
</feature>
<dbReference type="AlphaFoldDB" id="A0A223D5J2"/>
<accession>A0A223D5J2</accession>
<keyword evidence="3" id="KW-1185">Reference proteome</keyword>
<dbReference type="PANTHER" id="PTHR43471">
    <property type="entry name" value="ABC TRANSPORTER PERMEASE"/>
    <property type="match status" value="1"/>
</dbReference>
<organism evidence="2 3">
    <name type="scientific">Tumebacillus algifaecis</name>
    <dbReference type="NCBI Taxonomy" id="1214604"/>
    <lineage>
        <taxon>Bacteria</taxon>
        <taxon>Bacillati</taxon>
        <taxon>Bacillota</taxon>
        <taxon>Bacilli</taxon>
        <taxon>Bacillales</taxon>
        <taxon>Alicyclobacillaceae</taxon>
        <taxon>Tumebacillus</taxon>
    </lineage>
</organism>
<reference evidence="2 3" key="1">
    <citation type="journal article" date="2015" name="Int. J. Syst. Evol. Microbiol.">
        <title>Tumebacillus algifaecis sp. nov., isolated from decomposing algal scum.</title>
        <authorList>
            <person name="Wu Y.F."/>
            <person name="Zhang B."/>
            <person name="Xing P."/>
            <person name="Wu Q.L."/>
            <person name="Liu S.J."/>
        </authorList>
    </citation>
    <scope>NUCLEOTIDE SEQUENCE [LARGE SCALE GENOMIC DNA]</scope>
    <source>
        <strain evidence="2 3">THMBR28</strain>
    </source>
</reference>
<sequence>MNIWILAKREMKLGFRNPWSYSFLVLFFLFSLALLLILSDGGLHLQGYTHSTGMMINFILYLLPLMTLLLGSFSLTSEKEDGTWRLLSTYPLSSFSFLLGKFIGLCAVLLAILCAGFGLFGIMGALLNLTVSLQQFQIFIFFSIAVMLMYLGLAMLIGTLAKNRWQALTVCVGIWFLTVLAWPTLLIGMLQLLPYPAIQPVLGLLTLLNPAELVRIVTVIKIGGGSVFGPEYYRFVEWAQGSYGTIIATLYGCLWLIGLTGLASRLWERGRHHD</sequence>
<dbReference type="OrthoDB" id="2680264at2"/>
<name>A0A223D5J2_9BACL</name>
<dbReference type="GO" id="GO:0005886">
    <property type="term" value="C:plasma membrane"/>
    <property type="evidence" value="ECO:0007669"/>
    <property type="project" value="UniProtKB-SubCell"/>
</dbReference>
<dbReference type="GO" id="GO:0140359">
    <property type="term" value="F:ABC-type transporter activity"/>
    <property type="evidence" value="ECO:0007669"/>
    <property type="project" value="InterPro"/>
</dbReference>
<evidence type="ECO:0000313" key="3">
    <source>
        <dbReference type="Proteomes" id="UP000214688"/>
    </source>
</evidence>
<feature type="transmembrane region" description="Helical" evidence="1">
    <location>
        <begin position="98"/>
        <end position="126"/>
    </location>
</feature>
<keyword evidence="1" id="KW-1133">Transmembrane helix</keyword>
<dbReference type="EMBL" id="CP022657">
    <property type="protein sequence ID" value="ASS76757.1"/>
    <property type="molecule type" value="Genomic_DNA"/>
</dbReference>
<dbReference type="Pfam" id="PF12679">
    <property type="entry name" value="ABC2_membrane_2"/>
    <property type="match status" value="1"/>
</dbReference>
<dbReference type="RefSeq" id="WP_094237984.1">
    <property type="nucleotide sequence ID" value="NZ_CP022657.1"/>
</dbReference>
<feature type="transmembrane region" description="Helical" evidence="1">
    <location>
        <begin position="21"/>
        <end position="38"/>
    </location>
</feature>
<keyword evidence="1" id="KW-0812">Transmembrane</keyword>
<evidence type="ECO:0000313" key="2">
    <source>
        <dbReference type="EMBL" id="ASS76757.1"/>
    </source>
</evidence>
<protein>
    <submittedName>
        <fullName evidence="2">ABC transporter permease</fullName>
    </submittedName>
</protein>
<evidence type="ECO:0000256" key="1">
    <source>
        <dbReference type="SAM" id="Phobius"/>
    </source>
</evidence>